<dbReference type="PANTHER" id="PTHR33361">
    <property type="entry name" value="GLR0591 PROTEIN"/>
    <property type="match status" value="1"/>
</dbReference>
<proteinExistence type="predicted"/>
<dbReference type="RefSeq" id="WP_091207944.1">
    <property type="nucleotide sequence ID" value="NZ_FOCL01000001.1"/>
</dbReference>
<keyword evidence="2" id="KW-1185">Reference proteome</keyword>
<dbReference type="EMBL" id="FOCL01000001">
    <property type="protein sequence ID" value="SEM79100.1"/>
    <property type="molecule type" value="Genomic_DNA"/>
</dbReference>
<dbReference type="Pfam" id="PF05960">
    <property type="entry name" value="DUF885"/>
    <property type="match status" value="1"/>
</dbReference>
<organism evidence="1 2">
    <name type="scientific">Mucilaginibacter gossypiicola</name>
    <dbReference type="NCBI Taxonomy" id="551995"/>
    <lineage>
        <taxon>Bacteria</taxon>
        <taxon>Pseudomonadati</taxon>
        <taxon>Bacteroidota</taxon>
        <taxon>Sphingobacteriia</taxon>
        <taxon>Sphingobacteriales</taxon>
        <taxon>Sphingobacteriaceae</taxon>
        <taxon>Mucilaginibacter</taxon>
    </lineage>
</organism>
<gene>
    <name evidence="1" type="ORF">SAMN05192574_101824</name>
</gene>
<accession>A0A1H8B874</accession>
<name>A0A1H8B874_9SPHI</name>
<protein>
    <recommendedName>
        <fullName evidence="3">DUF885 domain-containing protein</fullName>
    </recommendedName>
</protein>
<evidence type="ECO:0000313" key="2">
    <source>
        <dbReference type="Proteomes" id="UP000198942"/>
    </source>
</evidence>
<dbReference type="Proteomes" id="UP000198942">
    <property type="component" value="Unassembled WGS sequence"/>
</dbReference>
<evidence type="ECO:0008006" key="3">
    <source>
        <dbReference type="Google" id="ProtNLM"/>
    </source>
</evidence>
<dbReference type="InterPro" id="IPR010281">
    <property type="entry name" value="DUF885"/>
</dbReference>
<reference evidence="2" key="1">
    <citation type="submission" date="2016-10" db="EMBL/GenBank/DDBJ databases">
        <authorList>
            <person name="Varghese N."/>
            <person name="Submissions S."/>
        </authorList>
    </citation>
    <scope>NUCLEOTIDE SEQUENCE [LARGE SCALE GENOMIC DNA]</scope>
    <source>
        <strain evidence="2">Gh-48</strain>
    </source>
</reference>
<dbReference type="STRING" id="551995.SAMN05192574_101824"/>
<dbReference type="AlphaFoldDB" id="A0A1H8B874"/>
<dbReference type="OrthoDB" id="9760040at2"/>
<dbReference type="PANTHER" id="PTHR33361:SF2">
    <property type="entry name" value="DUF885 DOMAIN-CONTAINING PROTEIN"/>
    <property type="match status" value="1"/>
</dbReference>
<sequence>MKIQAALIFTAFSLFNPKPQSSFDTFTHCFVNSYHALPIPGLANGYIDDLHGIEPKDTIKKEIAFFNSIKNQLRQYKLTTLSAAQQQDYLQIKFETTMNLERLELEKKWLTYSPATVPDNNIAAIPDGKAWYAYLLKRWLGAAVTPDEIFKFGLSEVDDAHTHINLIHLQTGLDSIAFYRKINSAEFLINDPEIIQECFEQTRENIDSRLNVLFYPHQIPVVKIKQGPKELVVHTRGFYRDGTFYYNLSDKPYNSRQIGWLFLHEAIPGHHYQTSINEKEPHSNVQDLFFYVGSAEGWGAYVERYGKELGVYKTPYDELGHWEWDLVRAVRIPMDIGVNYYGWTDQQALAFWKKHVNNQDDIAVREIQRVRHWPAQAITYNYGAAQIAQWKAVLQVKLGDKFNIKDFHEWVLANISLPFAIARKGVFKDAALKTSN</sequence>
<evidence type="ECO:0000313" key="1">
    <source>
        <dbReference type="EMBL" id="SEM79100.1"/>
    </source>
</evidence>